<evidence type="ECO:0000313" key="1">
    <source>
        <dbReference type="EMBL" id="VDP71425.1"/>
    </source>
</evidence>
<dbReference type="STRING" id="6186.A0A183KYN2"/>
<name>A0A183KYN2_9TREM</name>
<evidence type="ECO:0000313" key="2">
    <source>
        <dbReference type="Proteomes" id="UP000279833"/>
    </source>
</evidence>
<reference evidence="1 2" key="2">
    <citation type="submission" date="2018-11" db="EMBL/GenBank/DDBJ databases">
        <authorList>
            <consortium name="Pathogen Informatics"/>
        </authorList>
    </citation>
    <scope>NUCLEOTIDE SEQUENCE [LARGE SCALE GENOMIC DNA]</scope>
    <source>
        <strain evidence="1">Dakar</strain>
        <strain evidence="2">Dakar, Senegal</strain>
    </source>
</reference>
<keyword evidence="2" id="KW-1185">Reference proteome</keyword>
<sequence length="130" mass="14908">MLPENPRKWIAEKLQLLYDIGFMSLNWDTFVDPDMKPSHPYVDHELMHSLFGTSKLEFLLPEELQYQNATLALPIRAFTSASHPPCSLMMLSRHVKVSTSARASPSCDQVGVLRELFENLAFSFVYIQAY</sequence>
<gene>
    <name evidence="1" type="ORF">SCUD_LOCUS20179</name>
</gene>
<reference evidence="3" key="1">
    <citation type="submission" date="2016-06" db="UniProtKB">
        <authorList>
            <consortium name="WormBaseParasite"/>
        </authorList>
    </citation>
    <scope>IDENTIFICATION</scope>
</reference>
<dbReference type="AlphaFoldDB" id="A0A183KYN2"/>
<evidence type="ECO:0000313" key="3">
    <source>
        <dbReference type="WBParaSite" id="SCUD_0002018201-mRNA-1"/>
    </source>
</evidence>
<dbReference type="EMBL" id="UZAK01043803">
    <property type="protein sequence ID" value="VDP71425.1"/>
    <property type="molecule type" value="Genomic_DNA"/>
</dbReference>
<proteinExistence type="predicted"/>
<dbReference type="Proteomes" id="UP000279833">
    <property type="component" value="Unassembled WGS sequence"/>
</dbReference>
<dbReference type="WBParaSite" id="SCUD_0002018201-mRNA-1">
    <property type="protein sequence ID" value="SCUD_0002018201-mRNA-1"/>
    <property type="gene ID" value="SCUD_0002018201"/>
</dbReference>
<accession>A0A183KYN2</accession>
<protein>
    <submittedName>
        <fullName evidence="3">DIOX_N domain-containing protein</fullName>
    </submittedName>
</protein>
<organism evidence="3">
    <name type="scientific">Schistosoma curassoni</name>
    <dbReference type="NCBI Taxonomy" id="6186"/>
    <lineage>
        <taxon>Eukaryota</taxon>
        <taxon>Metazoa</taxon>
        <taxon>Spiralia</taxon>
        <taxon>Lophotrochozoa</taxon>
        <taxon>Platyhelminthes</taxon>
        <taxon>Trematoda</taxon>
        <taxon>Digenea</taxon>
        <taxon>Strigeidida</taxon>
        <taxon>Schistosomatoidea</taxon>
        <taxon>Schistosomatidae</taxon>
        <taxon>Schistosoma</taxon>
    </lineage>
</organism>